<dbReference type="GO" id="GO:0046872">
    <property type="term" value="F:metal ion binding"/>
    <property type="evidence" value="ECO:0007669"/>
    <property type="project" value="UniProtKB-UniRule"/>
</dbReference>
<name>A0A7M7MPW4_APIME</name>
<proteinExistence type="inferred from homology"/>
<evidence type="ECO:0000256" key="2">
    <source>
        <dbReference type="ARBA" id="ARBA00010168"/>
    </source>
</evidence>
<dbReference type="GO" id="GO:0003723">
    <property type="term" value="F:RNA binding"/>
    <property type="evidence" value="ECO:0007669"/>
    <property type="project" value="UniProtKB-UniRule"/>
</dbReference>
<evidence type="ECO:0000256" key="9">
    <source>
        <dbReference type="ARBA" id="ARBA00023211"/>
    </source>
</evidence>
<dbReference type="CDD" id="cd21159">
    <property type="entry name" value="XendoU"/>
    <property type="match status" value="1"/>
</dbReference>
<keyword evidence="6 11" id="KW-0255">Endonuclease</keyword>
<dbReference type="GeneID" id="552728"/>
<keyword evidence="10" id="KW-0456">Lyase</keyword>
<evidence type="ECO:0000313" key="16">
    <source>
        <dbReference type="RefSeq" id="XP_026299198.1"/>
    </source>
</evidence>
<organism evidence="14">
    <name type="scientific">Apis mellifera</name>
    <name type="common">Honeybee</name>
    <dbReference type="NCBI Taxonomy" id="7460"/>
    <lineage>
        <taxon>Eukaryota</taxon>
        <taxon>Metazoa</taxon>
        <taxon>Ecdysozoa</taxon>
        <taxon>Arthropoda</taxon>
        <taxon>Hexapoda</taxon>
        <taxon>Insecta</taxon>
        <taxon>Pterygota</taxon>
        <taxon>Neoptera</taxon>
        <taxon>Endopterygota</taxon>
        <taxon>Hymenoptera</taxon>
        <taxon>Apocrita</taxon>
        <taxon>Aculeata</taxon>
        <taxon>Apoidea</taxon>
        <taxon>Anthophila</taxon>
        <taxon>Apidae</taxon>
        <taxon>Apis</taxon>
    </lineage>
</organism>
<evidence type="ECO:0000256" key="11">
    <source>
        <dbReference type="RuleBase" id="RU367085"/>
    </source>
</evidence>
<evidence type="ECO:0000256" key="12">
    <source>
        <dbReference type="SAM" id="MobiDB-lite"/>
    </source>
</evidence>
<feature type="domain" description="EndoU" evidence="13">
    <location>
        <begin position="428"/>
        <end position="686"/>
    </location>
</feature>
<keyword evidence="4 11" id="KW-0540">Nuclease</keyword>
<keyword evidence="7 11" id="KW-0378">Hydrolase</keyword>
<keyword evidence="5 11" id="KW-0479">Metal-binding</keyword>
<keyword evidence="9 11" id="KW-0464">Manganese</keyword>
<evidence type="ECO:0000256" key="6">
    <source>
        <dbReference type="ARBA" id="ARBA00022759"/>
    </source>
</evidence>
<dbReference type="OrthoDB" id="430326at2759"/>
<sequence>MKFIKTFFFIFICVILINNINTKFTIGKGFGKNKKSNGKSGNRKSYGSLYHTSNRANPNIAQANKNINTQFLNAESGGATRLIQTKPFQPSYPTKPISVLQNGEKQKNENKQTSFYPSAPQQDHIMKSATAQNYGQITSHQTNFPWSNPYLGNNRQSTVQTHTINKPPISNQPIVPSSQPPPIGFKDYVYPQSHITSANTQSVHMREYPPYPTHHMPLSNTWPNSVSSLPYQTNSMPLRNPYSVHSSEGIYNTHGQPSYSTHYPTTHILAQPAVQPFVPGQTILMVPGQQDSGRGFGQMIKEALVFSTINAGVNRILNPHTHNYVENRPDSTSTTTTHITYNNQYFNTALGVNDEKMNSTNVLQTTGFPNNSTGIFTSNIEKVRNGIPIIESHINENINTSTIVSSDQKNLSNNESININNTFFYKISDDELFKISEELFAKSSRNIYKFIKLNLQTQVTSLNVTDEAKESLFKIESKLLDYPSIYVTRSLYESYEYDFRKKLNRTLETRKQENLLIDAFLNTNEMTIAMQWLADHGFIDPDDFERKDILRRIWFTIFSGSTCGFERVFASENYGTAIIGIQDWIYFEYLESLKRIDYMGYVDKLDFGNIASLLKLNFQIDGIVRSNVTIFVGTLPELEMALYTICFYARSNNLCPLSFGGTKFNIYTHSFIHFGNEVIDLGLPIF</sequence>
<dbReference type="PROSITE" id="PS51959">
    <property type="entry name" value="ENDOU"/>
    <property type="match status" value="1"/>
</dbReference>
<dbReference type="KEGG" id="ame:552728"/>
<dbReference type="InterPro" id="IPR039787">
    <property type="entry name" value="ENDOU"/>
</dbReference>
<dbReference type="GO" id="GO:0004521">
    <property type="term" value="F:RNA endonuclease activity"/>
    <property type="evidence" value="ECO:0007669"/>
    <property type="project" value="UniProtKB-UniRule"/>
</dbReference>
<evidence type="ECO:0000256" key="7">
    <source>
        <dbReference type="ARBA" id="ARBA00022801"/>
    </source>
</evidence>
<evidence type="ECO:0000256" key="10">
    <source>
        <dbReference type="ARBA" id="ARBA00023239"/>
    </source>
</evidence>
<feature type="region of interest" description="Disordered" evidence="12">
    <location>
        <begin position="28"/>
        <end position="51"/>
    </location>
</feature>
<protein>
    <submittedName>
        <fullName evidence="16">Uncharacterized protein LOC552728</fullName>
    </submittedName>
</protein>
<keyword evidence="15" id="KW-1185">Reference proteome</keyword>
<reference evidence="14" key="1">
    <citation type="submission" date="2021-01" db="UniProtKB">
        <authorList>
            <consortium name="EnsemblMetazoa"/>
        </authorList>
    </citation>
    <scope>IDENTIFICATION</scope>
    <source>
        <strain evidence="14">DH4</strain>
    </source>
</reference>
<evidence type="ECO:0000256" key="1">
    <source>
        <dbReference type="ARBA" id="ARBA00001936"/>
    </source>
</evidence>
<evidence type="ECO:0000259" key="13">
    <source>
        <dbReference type="PROSITE" id="PS51959"/>
    </source>
</evidence>
<evidence type="ECO:0000256" key="3">
    <source>
        <dbReference type="ARBA" id="ARBA00011245"/>
    </source>
</evidence>
<evidence type="ECO:0000313" key="14">
    <source>
        <dbReference type="EnsemblMetazoa" id="XP_026299198"/>
    </source>
</evidence>
<dbReference type="EnsemblMetazoa" id="XM_026443413">
    <property type="protein sequence ID" value="XP_026299198"/>
    <property type="gene ID" value="LOC552728"/>
</dbReference>
<comment type="subunit">
    <text evidence="3 11">Monomer.</text>
</comment>
<dbReference type="SUPFAM" id="SSF142877">
    <property type="entry name" value="EndoU-like"/>
    <property type="match status" value="1"/>
</dbReference>
<dbReference type="RefSeq" id="XP_026299198.1">
    <property type="nucleotide sequence ID" value="XM_026443413.1"/>
</dbReference>
<dbReference type="InterPro" id="IPR018998">
    <property type="entry name" value="EndoU_C"/>
</dbReference>
<feature type="compositionally biased region" description="Low complexity" evidence="12">
    <location>
        <begin position="38"/>
        <end position="48"/>
    </location>
</feature>
<dbReference type="PANTHER" id="PTHR12439:SF42">
    <property type="entry name" value="ENDORIBONUCLEASE-RELATED"/>
    <property type="match status" value="1"/>
</dbReference>
<keyword evidence="8 11" id="KW-0694">RNA-binding</keyword>
<dbReference type="OMA" id="MSLYTIC"/>
<comment type="similarity">
    <text evidence="2 11">Belongs to the ENDOU family.</text>
</comment>
<comment type="cofactor">
    <cofactor evidence="1 11">
        <name>Mn(2+)</name>
        <dbReference type="ChEBI" id="CHEBI:29035"/>
    </cofactor>
</comment>
<evidence type="ECO:0000256" key="8">
    <source>
        <dbReference type="ARBA" id="ARBA00022884"/>
    </source>
</evidence>
<dbReference type="Proteomes" id="UP000005203">
    <property type="component" value="Linkage group LG10"/>
</dbReference>
<gene>
    <name evidence="16" type="primary">LOC552728</name>
</gene>
<evidence type="ECO:0000313" key="15">
    <source>
        <dbReference type="Proteomes" id="UP000005203"/>
    </source>
</evidence>
<dbReference type="InterPro" id="IPR037227">
    <property type="entry name" value="EndoU-like"/>
</dbReference>
<evidence type="ECO:0000256" key="5">
    <source>
        <dbReference type="ARBA" id="ARBA00022723"/>
    </source>
</evidence>
<dbReference type="GO" id="GO:0016787">
    <property type="term" value="F:hydrolase activity"/>
    <property type="evidence" value="ECO:0007669"/>
    <property type="project" value="UniProtKB-KW"/>
</dbReference>
<accession>A0A7M7MPW4</accession>
<dbReference type="AlphaFoldDB" id="A0A7M7MPW4"/>
<evidence type="ECO:0000256" key="4">
    <source>
        <dbReference type="ARBA" id="ARBA00022722"/>
    </source>
</evidence>
<dbReference type="GO" id="GO:0016829">
    <property type="term" value="F:lyase activity"/>
    <property type="evidence" value="ECO:0007669"/>
    <property type="project" value="UniProtKB-KW"/>
</dbReference>
<dbReference type="PANTHER" id="PTHR12439">
    <property type="entry name" value="PLACENTAL PROTEIN 11-RELATED"/>
    <property type="match status" value="1"/>
</dbReference>
<accession>A0A8B8H6F0</accession>
<dbReference type="Pfam" id="PF09412">
    <property type="entry name" value="XendoU"/>
    <property type="match status" value="1"/>
</dbReference>
<reference evidence="16" key="2">
    <citation type="submission" date="2025-04" db="UniProtKB">
        <authorList>
            <consortium name="RefSeq"/>
        </authorList>
    </citation>
    <scope>IDENTIFICATION</scope>
    <source>
        <strain evidence="16">DH4</strain>
        <tissue evidence="16">Whole body</tissue>
    </source>
</reference>